<reference evidence="2 3" key="1">
    <citation type="journal article" date="2016" name="Mol. Biol. Evol.">
        <title>Comparative Genomics of Early-Diverging Mushroom-Forming Fungi Provides Insights into the Origins of Lignocellulose Decay Capabilities.</title>
        <authorList>
            <person name="Nagy L.G."/>
            <person name="Riley R."/>
            <person name="Tritt A."/>
            <person name="Adam C."/>
            <person name="Daum C."/>
            <person name="Floudas D."/>
            <person name="Sun H."/>
            <person name="Yadav J.S."/>
            <person name="Pangilinan J."/>
            <person name="Larsson K.H."/>
            <person name="Matsuura K."/>
            <person name="Barry K."/>
            <person name="Labutti K."/>
            <person name="Kuo R."/>
            <person name="Ohm R.A."/>
            <person name="Bhattacharya S.S."/>
            <person name="Shirouzu T."/>
            <person name="Yoshinaga Y."/>
            <person name="Martin F.M."/>
            <person name="Grigoriev I.V."/>
            <person name="Hibbett D.S."/>
        </authorList>
    </citation>
    <scope>NUCLEOTIDE SEQUENCE [LARGE SCALE GENOMIC DNA]</scope>
    <source>
        <strain evidence="2 3">CBS 109695</strain>
    </source>
</reference>
<dbReference type="Proteomes" id="UP000076532">
    <property type="component" value="Unassembled WGS sequence"/>
</dbReference>
<evidence type="ECO:0000313" key="2">
    <source>
        <dbReference type="EMBL" id="KZP21607.1"/>
    </source>
</evidence>
<protein>
    <submittedName>
        <fullName evidence="2">Uncharacterized protein</fullName>
    </submittedName>
</protein>
<sequence length="490" mass="53500">MTSHPEQYDAAGAPVLQTSPDPTHSISLSPMHGNPHTTIEASSSETHLVQDLSGSNPSQIDHSRRLPPEILSEIFLQTLPYNRLVPFRQYASQVLRLTHVSPHWHLVGVGTPHLWTHFRFISCNEEELEVAEAWLQRSRPQPITFIVSEVNDESSGYQKALEVLVAHCARWEDATLSLPPSMTPEITSQMTNNITLLETLSIPVCSPLGIPGVFGVAPKLRSLSIMGIYDVPDFPVPWGQLTNLDIGEIYVGSCFEVLQQSPNLVKLKVAFRDGPYIVDATQIQLPSLASFEISDFWQDIPLHWLFDHLTLPSLIHFKCCGEGGFKRSAISMLSRSSTNSPLTSLDLDIRLCGALGVHDLLSRILAATPDVVDLKLAGFADDPTGGEAVIDTITITNRSRLLPKLQSLTYYPRYTIGTGSGKALVEMIESRRNGGKQGSIGRLRSVEVVVAQGAPPIQLSARVAASLSQLVAQGLLSLHGPWGVVARGEA</sequence>
<dbReference type="SUPFAM" id="SSF52047">
    <property type="entry name" value="RNI-like"/>
    <property type="match status" value="1"/>
</dbReference>
<organism evidence="2 3">
    <name type="scientific">Athelia psychrophila</name>
    <dbReference type="NCBI Taxonomy" id="1759441"/>
    <lineage>
        <taxon>Eukaryota</taxon>
        <taxon>Fungi</taxon>
        <taxon>Dikarya</taxon>
        <taxon>Basidiomycota</taxon>
        <taxon>Agaricomycotina</taxon>
        <taxon>Agaricomycetes</taxon>
        <taxon>Agaricomycetidae</taxon>
        <taxon>Atheliales</taxon>
        <taxon>Atheliaceae</taxon>
        <taxon>Athelia</taxon>
    </lineage>
</organism>
<dbReference type="EMBL" id="KV417546">
    <property type="protein sequence ID" value="KZP21607.1"/>
    <property type="molecule type" value="Genomic_DNA"/>
</dbReference>
<evidence type="ECO:0000256" key="1">
    <source>
        <dbReference type="SAM" id="MobiDB-lite"/>
    </source>
</evidence>
<dbReference type="AlphaFoldDB" id="A0A166K7B9"/>
<dbReference type="OrthoDB" id="3270987at2759"/>
<feature type="region of interest" description="Disordered" evidence="1">
    <location>
        <begin position="1"/>
        <end position="63"/>
    </location>
</feature>
<feature type="compositionally biased region" description="Polar residues" evidence="1">
    <location>
        <begin position="35"/>
        <end position="60"/>
    </location>
</feature>
<dbReference type="Gene3D" id="3.80.10.10">
    <property type="entry name" value="Ribonuclease Inhibitor"/>
    <property type="match status" value="1"/>
</dbReference>
<feature type="compositionally biased region" description="Polar residues" evidence="1">
    <location>
        <begin position="16"/>
        <end position="28"/>
    </location>
</feature>
<evidence type="ECO:0000313" key="3">
    <source>
        <dbReference type="Proteomes" id="UP000076532"/>
    </source>
</evidence>
<gene>
    <name evidence="2" type="ORF">FIBSPDRAFT_1044129</name>
</gene>
<proteinExistence type="predicted"/>
<keyword evidence="3" id="KW-1185">Reference proteome</keyword>
<name>A0A166K7B9_9AGAM</name>
<accession>A0A166K7B9</accession>
<dbReference type="InterPro" id="IPR032675">
    <property type="entry name" value="LRR_dom_sf"/>
</dbReference>